<dbReference type="Pfam" id="PF01263">
    <property type="entry name" value="Aldose_epim"/>
    <property type="match status" value="1"/>
</dbReference>
<organism evidence="12 13">
    <name type="scientific">Tepidibacillus decaturensis</name>
    <dbReference type="NCBI Taxonomy" id="1413211"/>
    <lineage>
        <taxon>Bacteria</taxon>
        <taxon>Bacillati</taxon>
        <taxon>Bacillota</taxon>
        <taxon>Bacilli</taxon>
        <taxon>Bacillales</taxon>
        <taxon>Bacillaceae</taxon>
        <taxon>Tepidibacillus</taxon>
    </lineage>
</organism>
<dbReference type="UniPathway" id="UPA00242"/>
<feature type="active site" description="Proton acceptor" evidence="9">
    <location>
        <position position="313"/>
    </location>
</feature>
<dbReference type="InterPro" id="IPR015443">
    <property type="entry name" value="Aldose_1-epimerase"/>
</dbReference>
<proteinExistence type="inferred from homology"/>
<dbReference type="EMBL" id="LSKU01000001">
    <property type="protein sequence ID" value="KXG44045.1"/>
    <property type="molecule type" value="Genomic_DNA"/>
</dbReference>
<feature type="active site" description="Proton donor" evidence="9">
    <location>
        <position position="179"/>
    </location>
</feature>
<comment type="pathway">
    <text evidence="2 8">Carbohydrate metabolism; hexose metabolism.</text>
</comment>
<comment type="caution">
    <text evidence="12">The sequence shown here is derived from an EMBL/GenBank/DDBJ whole genome shotgun (WGS) entry which is preliminary data.</text>
</comment>
<dbReference type="RefSeq" id="WP_068725290.1">
    <property type="nucleotide sequence ID" value="NZ_LSKU01000001.1"/>
</dbReference>
<evidence type="ECO:0000256" key="4">
    <source>
        <dbReference type="ARBA" id="ARBA00013185"/>
    </source>
</evidence>
<feature type="binding site" evidence="10">
    <location>
        <position position="252"/>
    </location>
    <ligand>
        <name>beta-D-galactose</name>
        <dbReference type="ChEBI" id="CHEBI:27667"/>
    </ligand>
</feature>
<evidence type="ECO:0000256" key="10">
    <source>
        <dbReference type="PIRSR" id="PIRSR005096-2"/>
    </source>
</evidence>
<gene>
    <name evidence="12" type="ORF">U473_08515</name>
</gene>
<dbReference type="GO" id="GO:0004034">
    <property type="term" value="F:aldose 1-epimerase activity"/>
    <property type="evidence" value="ECO:0007669"/>
    <property type="project" value="UniProtKB-EC"/>
</dbReference>
<evidence type="ECO:0000313" key="12">
    <source>
        <dbReference type="EMBL" id="KXG44045.1"/>
    </source>
</evidence>
<dbReference type="OrthoDB" id="9779408at2"/>
<feature type="binding site" evidence="11">
    <location>
        <begin position="179"/>
        <end position="181"/>
    </location>
    <ligand>
        <name>beta-D-galactose</name>
        <dbReference type="ChEBI" id="CHEBI:27667"/>
    </ligand>
</feature>
<dbReference type="PANTHER" id="PTHR10091:SF0">
    <property type="entry name" value="GALACTOSE MUTAROTASE"/>
    <property type="match status" value="1"/>
</dbReference>
<dbReference type="GO" id="GO:0005737">
    <property type="term" value="C:cytoplasm"/>
    <property type="evidence" value="ECO:0007669"/>
    <property type="project" value="TreeGrafter"/>
</dbReference>
<comment type="catalytic activity">
    <reaction evidence="1 8">
        <text>alpha-D-glucose = beta-D-glucose</text>
        <dbReference type="Rhea" id="RHEA:10264"/>
        <dbReference type="ChEBI" id="CHEBI:15903"/>
        <dbReference type="ChEBI" id="CHEBI:17925"/>
        <dbReference type="EC" id="5.1.3.3"/>
    </reaction>
</comment>
<dbReference type="AlphaFoldDB" id="A0A135L4W2"/>
<evidence type="ECO:0000256" key="3">
    <source>
        <dbReference type="ARBA" id="ARBA00006206"/>
    </source>
</evidence>
<evidence type="ECO:0000256" key="5">
    <source>
        <dbReference type="ARBA" id="ARBA00014165"/>
    </source>
</evidence>
<dbReference type="PANTHER" id="PTHR10091">
    <property type="entry name" value="ALDOSE-1-EPIMERASE"/>
    <property type="match status" value="1"/>
</dbReference>
<dbReference type="InterPro" id="IPR018052">
    <property type="entry name" value="Ald1_epimerase_CS"/>
</dbReference>
<dbReference type="GO" id="GO:0033499">
    <property type="term" value="P:galactose catabolic process via UDP-galactose, Leloir pathway"/>
    <property type="evidence" value="ECO:0007669"/>
    <property type="project" value="TreeGrafter"/>
</dbReference>
<dbReference type="STRING" id="1413211.U473_08515"/>
<dbReference type="EC" id="5.1.3.3" evidence="4 8"/>
<evidence type="ECO:0000256" key="9">
    <source>
        <dbReference type="PIRSR" id="PIRSR005096-1"/>
    </source>
</evidence>
<dbReference type="GO" id="GO:0030246">
    <property type="term" value="F:carbohydrate binding"/>
    <property type="evidence" value="ECO:0007669"/>
    <property type="project" value="InterPro"/>
</dbReference>
<comment type="similarity">
    <text evidence="3 8">Belongs to the aldose epimerase family.</text>
</comment>
<protein>
    <recommendedName>
        <fullName evidence="5 8">Aldose 1-epimerase</fullName>
        <ecNumber evidence="4 8">5.1.3.3</ecNumber>
    </recommendedName>
</protein>
<evidence type="ECO:0000256" key="7">
    <source>
        <dbReference type="ARBA" id="ARBA00023277"/>
    </source>
</evidence>
<evidence type="ECO:0000256" key="8">
    <source>
        <dbReference type="PIRNR" id="PIRNR005096"/>
    </source>
</evidence>
<dbReference type="PROSITE" id="PS00545">
    <property type="entry name" value="ALDOSE_1_EPIMERASE"/>
    <property type="match status" value="1"/>
</dbReference>
<dbReference type="Proteomes" id="UP000070352">
    <property type="component" value="Unassembled WGS sequence"/>
</dbReference>
<evidence type="ECO:0000256" key="2">
    <source>
        <dbReference type="ARBA" id="ARBA00005028"/>
    </source>
</evidence>
<dbReference type="SUPFAM" id="SSF74650">
    <property type="entry name" value="Galactose mutarotase-like"/>
    <property type="match status" value="1"/>
</dbReference>
<evidence type="ECO:0000256" key="6">
    <source>
        <dbReference type="ARBA" id="ARBA00023235"/>
    </source>
</evidence>
<sequence>MKVVHEKFAELDGQIVRSFTLINDHGMEVTSIDYGCIITRIMIPDRFGTIENVVLGFDTLDEYVQHSPYFGAIVGRHAGRIKNAEFELDGRIYHLAKNDNGNHLHGGLQGFDKVIWHVEVKENKDDVSLVFQYISKDGEEGYPGNLQMKVIYTLNNSNELVIAYEGISDQRTVINVTNHSYFNLSGNLKRNILDHILTLKSDRFVELDEQLLPTGEILPVENTVFDFRTGRKIRDGVVSKDQQNVLAGNGYDHPFLLSENNNGEIYLQDTESGRALIIETDQPGVVLYTGNQLSEDFTIRDVIAQRYLGLCLETQGLPDAIHHPNFPSTIVEKDEIYRSVTKYKFKTN</sequence>
<dbReference type="InterPro" id="IPR008183">
    <property type="entry name" value="Aldose_1/G6P_1-epimerase"/>
</dbReference>
<evidence type="ECO:0000313" key="13">
    <source>
        <dbReference type="Proteomes" id="UP000070352"/>
    </source>
</evidence>
<dbReference type="CDD" id="cd09019">
    <property type="entry name" value="galactose_mutarotase_like"/>
    <property type="match status" value="1"/>
</dbReference>
<dbReference type="InterPro" id="IPR011013">
    <property type="entry name" value="Gal_mutarotase_sf_dom"/>
</dbReference>
<dbReference type="InterPro" id="IPR047215">
    <property type="entry name" value="Galactose_mutarotase-like"/>
</dbReference>
<dbReference type="PIRSF" id="PIRSF005096">
    <property type="entry name" value="GALM"/>
    <property type="match status" value="1"/>
</dbReference>
<dbReference type="Gene3D" id="2.70.98.10">
    <property type="match status" value="1"/>
</dbReference>
<dbReference type="InterPro" id="IPR014718">
    <property type="entry name" value="GH-type_carb-bd"/>
</dbReference>
<name>A0A135L4W2_9BACI</name>
<dbReference type="GO" id="GO:0006006">
    <property type="term" value="P:glucose metabolic process"/>
    <property type="evidence" value="ECO:0007669"/>
    <property type="project" value="TreeGrafter"/>
</dbReference>
<evidence type="ECO:0000256" key="1">
    <source>
        <dbReference type="ARBA" id="ARBA00001614"/>
    </source>
</evidence>
<dbReference type="NCBIfam" id="NF008277">
    <property type="entry name" value="PRK11055.1"/>
    <property type="match status" value="1"/>
</dbReference>
<evidence type="ECO:0000256" key="11">
    <source>
        <dbReference type="PIRSR" id="PIRSR005096-3"/>
    </source>
</evidence>
<accession>A0A135L4W2</accession>
<reference evidence="12 13" key="1">
    <citation type="submission" date="2016-02" db="EMBL/GenBank/DDBJ databases">
        <title>Draft Genome for Tepidibacillus decaturensis nov. sp. Strain Z9, an Anaerobic, Moderately Thermophilic and Heterotrophic Bacterium from Deep Subsurface of the Illinois Basin, USA.</title>
        <authorList>
            <person name="Dong Y."/>
            <person name="Chang J.Y."/>
            <person name="Sanford R."/>
            <person name="Fouke B.W."/>
        </authorList>
    </citation>
    <scope>NUCLEOTIDE SEQUENCE [LARGE SCALE GENOMIC DNA]</scope>
    <source>
        <strain evidence="12 13">Z9</strain>
    </source>
</reference>
<keyword evidence="13" id="KW-1185">Reference proteome</keyword>
<keyword evidence="6 8" id="KW-0413">Isomerase</keyword>
<keyword evidence="7 8" id="KW-0119">Carbohydrate metabolism</keyword>